<proteinExistence type="predicted"/>
<sequence length="159" mass="17627">MNNRIAFMAGFILFSCSMLAWVGNLQQVALNTRADLSILESEKGRLHYQWKDAVTGISQFSPPIVEPDSTSKVAEMPLTLADGKLIALVADTPQSAMFKLPGQNMPVTLTVGEHWLPDWSLAEIGRDYVVWQQQNTGELQTQYLFEPSNSGKIESEPGK</sequence>
<reference evidence="2 3" key="1">
    <citation type="submission" date="2021-03" db="EMBL/GenBank/DDBJ databases">
        <title>novel species isolated from a fishpond in China.</title>
        <authorList>
            <person name="Lu H."/>
            <person name="Cai Z."/>
        </authorList>
    </citation>
    <scope>NUCLEOTIDE SEQUENCE [LARGE SCALE GENOMIC DNA]</scope>
    <source>
        <strain evidence="2 3">Y57</strain>
    </source>
</reference>
<dbReference type="PROSITE" id="PS51257">
    <property type="entry name" value="PROKAR_LIPOPROTEIN"/>
    <property type="match status" value="1"/>
</dbReference>
<feature type="chain" id="PRO_5046424732" evidence="1">
    <location>
        <begin position="21"/>
        <end position="159"/>
    </location>
</feature>
<keyword evidence="1" id="KW-0732">Signal</keyword>
<gene>
    <name evidence="2" type="ORF">J0A65_11185</name>
</gene>
<dbReference type="EMBL" id="JAFKCS010000009">
    <property type="protein sequence ID" value="MBN7820432.1"/>
    <property type="molecule type" value="Genomic_DNA"/>
</dbReference>
<accession>A0ABS3CTH9</accession>
<evidence type="ECO:0000313" key="2">
    <source>
        <dbReference type="EMBL" id="MBN7820432.1"/>
    </source>
</evidence>
<comment type="caution">
    <text evidence="2">The sequence shown here is derived from an EMBL/GenBank/DDBJ whole genome shotgun (WGS) entry which is preliminary data.</text>
</comment>
<evidence type="ECO:0000256" key="1">
    <source>
        <dbReference type="SAM" id="SignalP"/>
    </source>
</evidence>
<dbReference type="RefSeq" id="WP_206594265.1">
    <property type="nucleotide sequence ID" value="NZ_JAFKCS010000009.1"/>
</dbReference>
<name>A0ABS3CTH9_9ALTE</name>
<dbReference type="Proteomes" id="UP000663992">
    <property type="component" value="Unassembled WGS sequence"/>
</dbReference>
<evidence type="ECO:0000313" key="3">
    <source>
        <dbReference type="Proteomes" id="UP000663992"/>
    </source>
</evidence>
<organism evidence="2 3">
    <name type="scientific">Bowmanella yangjiangensis</name>
    <dbReference type="NCBI Taxonomy" id="2811230"/>
    <lineage>
        <taxon>Bacteria</taxon>
        <taxon>Pseudomonadati</taxon>
        <taxon>Pseudomonadota</taxon>
        <taxon>Gammaproteobacteria</taxon>
        <taxon>Alteromonadales</taxon>
        <taxon>Alteromonadaceae</taxon>
        <taxon>Bowmanella</taxon>
    </lineage>
</organism>
<keyword evidence="3" id="KW-1185">Reference proteome</keyword>
<protein>
    <submittedName>
        <fullName evidence="2">Uncharacterized protein</fullName>
    </submittedName>
</protein>
<feature type="signal peptide" evidence="1">
    <location>
        <begin position="1"/>
        <end position="20"/>
    </location>
</feature>